<dbReference type="PANTHER" id="PTHR43110:SF1">
    <property type="entry name" value="THIOL PEROXIDASE"/>
    <property type="match status" value="1"/>
</dbReference>
<gene>
    <name evidence="8 10" type="primary">tpx</name>
    <name evidence="10" type="ORF">HK44_004795</name>
</gene>
<feature type="active site" description="Cysteine sulfenic acid (-SOH) intermediate" evidence="8">
    <location>
        <position position="60"/>
    </location>
</feature>
<evidence type="ECO:0000256" key="2">
    <source>
        <dbReference type="ARBA" id="ARBA00022559"/>
    </source>
</evidence>
<dbReference type="HOGENOM" id="CLU_042529_12_2_6"/>
<dbReference type="FunFam" id="3.40.30.10:FF:000056">
    <property type="entry name" value="Thiol peroxidase"/>
    <property type="match status" value="1"/>
</dbReference>
<evidence type="ECO:0000256" key="6">
    <source>
        <dbReference type="ARBA" id="ARBA00023284"/>
    </source>
</evidence>
<dbReference type="CDD" id="cd03014">
    <property type="entry name" value="PRX_Atyp2cys"/>
    <property type="match status" value="1"/>
</dbReference>
<dbReference type="PANTHER" id="PTHR43110">
    <property type="entry name" value="THIOL PEROXIDASE"/>
    <property type="match status" value="1"/>
</dbReference>
<name>A0A010T6C6_PSEFL</name>
<protein>
    <recommendedName>
        <fullName evidence="8">Thiol peroxidase</fullName>
        <shortName evidence="8">Tpx</shortName>
        <ecNumber evidence="8">1.11.1.24</ecNumber>
    </recommendedName>
    <alternativeName>
        <fullName evidence="8">Peroxiredoxin tpx</fullName>
        <shortName evidence="8">Prx</shortName>
    </alternativeName>
    <alternativeName>
        <fullName evidence="8">Thioredoxin peroxidase</fullName>
    </alternativeName>
    <alternativeName>
        <fullName evidence="8">Thioredoxin-dependent peroxiredoxin</fullName>
    </alternativeName>
</protein>
<feature type="disulfide bond" description="Redox-active" evidence="8">
    <location>
        <begin position="60"/>
        <end position="94"/>
    </location>
</feature>
<evidence type="ECO:0000256" key="1">
    <source>
        <dbReference type="ARBA" id="ARBA00011738"/>
    </source>
</evidence>
<keyword evidence="3 8" id="KW-0049">Antioxidant</keyword>
<dbReference type="EMBL" id="AFOY02000015">
    <property type="protein sequence ID" value="EXF93017.1"/>
    <property type="molecule type" value="Genomic_DNA"/>
</dbReference>
<dbReference type="Gene3D" id="3.40.30.10">
    <property type="entry name" value="Glutaredoxin"/>
    <property type="match status" value="1"/>
</dbReference>
<keyword evidence="5 8" id="KW-1015">Disulfide bond</keyword>
<dbReference type="GO" id="GO:0008379">
    <property type="term" value="F:thioredoxin peroxidase activity"/>
    <property type="evidence" value="ECO:0007669"/>
    <property type="project" value="UniProtKB-UniRule"/>
</dbReference>
<dbReference type="Pfam" id="PF08534">
    <property type="entry name" value="Redoxin"/>
    <property type="match status" value="1"/>
</dbReference>
<dbReference type="InterPro" id="IPR018219">
    <property type="entry name" value="Tpx_CS"/>
</dbReference>
<comment type="miscellaneous">
    <text evidence="8">The active site is a conserved redox-active cysteine residue, the peroxidatic cysteine (C(P)), which makes the nucleophilic attack on the peroxide substrate. The peroxide oxidizes the C(P)-SH to cysteine sulfenic acid (C(P)-SOH), which then reacts with another cysteine residue, the resolving cysteine (C(R)), to form a disulfide bridge. The disulfide is subsequently reduced by an appropriate electron donor to complete the catalytic cycle. In this atypical 2-Cys peroxiredoxin, C(R) is present in the same subunit to form an intramolecular disulfide. The disulfide is subsequently reduced by thioredoxin.</text>
</comment>
<evidence type="ECO:0000259" key="9">
    <source>
        <dbReference type="PROSITE" id="PS51352"/>
    </source>
</evidence>
<dbReference type="RefSeq" id="WP_019690760.1">
    <property type="nucleotide sequence ID" value="NZ_AFOY02000015.1"/>
</dbReference>
<keyword evidence="6 8" id="KW-0676">Redox-active center</keyword>
<evidence type="ECO:0000313" key="10">
    <source>
        <dbReference type="EMBL" id="EXF93017.1"/>
    </source>
</evidence>
<dbReference type="OrthoDB" id="9781543at2"/>
<dbReference type="EC" id="1.11.1.24" evidence="8"/>
<dbReference type="AlphaFoldDB" id="A0A010T6C6"/>
<comment type="caution">
    <text evidence="10">The sequence shown here is derived from an EMBL/GenBank/DDBJ whole genome shotgun (WGS) entry which is preliminary data.</text>
</comment>
<dbReference type="Proteomes" id="UP000022611">
    <property type="component" value="Unassembled WGS sequence"/>
</dbReference>
<comment type="subunit">
    <text evidence="1 8">Homodimer.</text>
</comment>
<sequence length="166" mass="17511">MAQVTLKGNPVQVNGQLPQAGSKAPAFSLVAGNLSDVTLASFAGKRKVLNIFPSIDTPTCATSVRKFNAQANDVANTVVLCISADLPFAQARFCGAEGLENVQNLSTLRGREFIENYGVAIADGPLKGLTARAVVVLDENDTVLHSELVKEIAEEPNYEAALAVLK</sequence>
<evidence type="ECO:0000256" key="5">
    <source>
        <dbReference type="ARBA" id="ARBA00023157"/>
    </source>
</evidence>
<evidence type="ECO:0000256" key="3">
    <source>
        <dbReference type="ARBA" id="ARBA00022862"/>
    </source>
</evidence>
<dbReference type="HAMAP" id="MF_00269">
    <property type="entry name" value="Tpx"/>
    <property type="match status" value="1"/>
</dbReference>
<dbReference type="eggNOG" id="COG2077">
    <property type="taxonomic scope" value="Bacteria"/>
</dbReference>
<dbReference type="InterPro" id="IPR013766">
    <property type="entry name" value="Thioredoxin_domain"/>
</dbReference>
<dbReference type="NCBIfam" id="NF001808">
    <property type="entry name" value="PRK00522.1"/>
    <property type="match status" value="1"/>
</dbReference>
<dbReference type="InterPro" id="IPR013740">
    <property type="entry name" value="Redoxin"/>
</dbReference>
<keyword evidence="4 8" id="KW-0560">Oxidoreductase</keyword>
<dbReference type="GO" id="GO:0034599">
    <property type="term" value="P:cellular response to oxidative stress"/>
    <property type="evidence" value="ECO:0007669"/>
    <property type="project" value="UniProtKB-ARBA"/>
</dbReference>
<dbReference type="PROSITE" id="PS01265">
    <property type="entry name" value="TPX"/>
    <property type="match status" value="1"/>
</dbReference>
<feature type="domain" description="Thioredoxin" evidence="9">
    <location>
        <begin position="18"/>
        <end position="166"/>
    </location>
</feature>
<proteinExistence type="inferred from homology"/>
<reference evidence="10 11" key="1">
    <citation type="journal article" date="2011" name="J. Bacteriol.">
        <title>Draft genome sequence of the polycyclic aromatic hydrocarbon-degrading, genetically engineered bioluminescent bioreporter Pseudomonas fluorescens HK44.</title>
        <authorList>
            <person name="Chauhan A."/>
            <person name="Layton A.C."/>
            <person name="Williams D.E."/>
            <person name="Smartt A.E."/>
            <person name="Ripp S."/>
            <person name="Karpinets T.V."/>
            <person name="Brown S.D."/>
            <person name="Sayler G.S."/>
        </authorList>
    </citation>
    <scope>NUCLEOTIDE SEQUENCE [LARGE SCALE GENOMIC DNA]</scope>
    <source>
        <strain evidence="10 11">HK44</strain>
    </source>
</reference>
<dbReference type="PATRIC" id="fig|1042209.11.peg.3319"/>
<dbReference type="InterPro" id="IPR002065">
    <property type="entry name" value="TPX"/>
</dbReference>
<evidence type="ECO:0000313" key="11">
    <source>
        <dbReference type="Proteomes" id="UP000022611"/>
    </source>
</evidence>
<dbReference type="InterPro" id="IPR036249">
    <property type="entry name" value="Thioredoxin-like_sf"/>
</dbReference>
<comment type="similarity">
    <text evidence="8">Belongs to the peroxiredoxin family. Tpx subfamily.</text>
</comment>
<comment type="function">
    <text evidence="8">Thiol-specific peroxidase that catalyzes the reduction of hydrogen peroxide and organic hydroperoxides to water and alcohols, respectively. Plays a role in cell protection against oxidative stress by detoxifying peroxides.</text>
</comment>
<dbReference type="PROSITE" id="PS51352">
    <property type="entry name" value="THIOREDOXIN_2"/>
    <property type="match status" value="1"/>
</dbReference>
<dbReference type="InterPro" id="IPR050455">
    <property type="entry name" value="Tpx_Peroxidase_subfamily"/>
</dbReference>
<keyword evidence="2 8" id="KW-0575">Peroxidase</keyword>
<dbReference type="SUPFAM" id="SSF52833">
    <property type="entry name" value="Thioredoxin-like"/>
    <property type="match status" value="1"/>
</dbReference>
<comment type="catalytic activity">
    <reaction evidence="7 8">
        <text>a hydroperoxide + [thioredoxin]-dithiol = an alcohol + [thioredoxin]-disulfide + H2O</text>
        <dbReference type="Rhea" id="RHEA:62620"/>
        <dbReference type="Rhea" id="RHEA-COMP:10698"/>
        <dbReference type="Rhea" id="RHEA-COMP:10700"/>
        <dbReference type="ChEBI" id="CHEBI:15377"/>
        <dbReference type="ChEBI" id="CHEBI:29950"/>
        <dbReference type="ChEBI" id="CHEBI:30879"/>
        <dbReference type="ChEBI" id="CHEBI:35924"/>
        <dbReference type="ChEBI" id="CHEBI:50058"/>
        <dbReference type="EC" id="1.11.1.24"/>
    </reaction>
</comment>
<evidence type="ECO:0000256" key="7">
    <source>
        <dbReference type="ARBA" id="ARBA00049091"/>
    </source>
</evidence>
<evidence type="ECO:0000256" key="4">
    <source>
        <dbReference type="ARBA" id="ARBA00023002"/>
    </source>
</evidence>
<evidence type="ECO:0000256" key="8">
    <source>
        <dbReference type="HAMAP-Rule" id="MF_00269"/>
    </source>
</evidence>
<organism evidence="10 11">
    <name type="scientific">Pseudomonas fluorescens HK44</name>
    <dbReference type="NCBI Taxonomy" id="1042209"/>
    <lineage>
        <taxon>Bacteria</taxon>
        <taxon>Pseudomonadati</taxon>
        <taxon>Pseudomonadota</taxon>
        <taxon>Gammaproteobacteria</taxon>
        <taxon>Pseudomonadales</taxon>
        <taxon>Pseudomonadaceae</taxon>
        <taxon>Pseudomonas</taxon>
    </lineage>
</organism>
<accession>A0A010T6C6</accession>